<sequence length="169" mass="18247">MAFDCSHSSNQTCIEGAAASTKPIMLSHSNVATLQPIDRNASDEAIKAVASTGGVICVNFIGGFLNAGGDASAFSIAKHAEYVRNLTGPEHVCAGSDYVWNYAGTLHWILRNPKDFPVESGYATPSHMGKPSEMWAVARVLEETYGWTETEIAGFLGENLVRFYGQVWN</sequence>
<accession>A0A5P9NKE5</accession>
<evidence type="ECO:0008006" key="3">
    <source>
        <dbReference type="Google" id="ProtNLM"/>
    </source>
</evidence>
<evidence type="ECO:0000313" key="1">
    <source>
        <dbReference type="EMBL" id="QFU76321.1"/>
    </source>
</evidence>
<dbReference type="OrthoDB" id="9804920at2"/>
<dbReference type="InterPro" id="IPR008257">
    <property type="entry name" value="Pept_M19"/>
</dbReference>
<reference evidence="1 2" key="1">
    <citation type="submission" date="2019-02" db="EMBL/GenBank/DDBJ databases">
        <authorList>
            <person name="Li S.-H."/>
        </authorList>
    </citation>
    <scope>NUCLEOTIDE SEQUENCE [LARGE SCALE GENOMIC DNA]</scope>
    <source>
        <strain evidence="1 2">IMCC14385</strain>
    </source>
</reference>
<dbReference type="PANTHER" id="PTHR10443:SF12">
    <property type="entry name" value="DIPEPTIDASE"/>
    <property type="match status" value="1"/>
</dbReference>
<dbReference type="GO" id="GO:0070573">
    <property type="term" value="F:metallodipeptidase activity"/>
    <property type="evidence" value="ECO:0007669"/>
    <property type="project" value="InterPro"/>
</dbReference>
<gene>
    <name evidence="1" type="ORF">EY643_11975</name>
</gene>
<dbReference type="Proteomes" id="UP000326287">
    <property type="component" value="Chromosome"/>
</dbReference>
<dbReference type="InterPro" id="IPR032466">
    <property type="entry name" value="Metal_Hydrolase"/>
</dbReference>
<name>A0A5P9NKE5_9GAMM</name>
<evidence type="ECO:0000313" key="2">
    <source>
        <dbReference type="Proteomes" id="UP000326287"/>
    </source>
</evidence>
<dbReference type="GO" id="GO:0006508">
    <property type="term" value="P:proteolysis"/>
    <property type="evidence" value="ECO:0007669"/>
    <property type="project" value="InterPro"/>
</dbReference>
<dbReference type="PANTHER" id="PTHR10443">
    <property type="entry name" value="MICROSOMAL DIPEPTIDASE"/>
    <property type="match status" value="1"/>
</dbReference>
<dbReference type="PROSITE" id="PS51365">
    <property type="entry name" value="RENAL_DIPEPTIDASE_2"/>
    <property type="match status" value="1"/>
</dbReference>
<dbReference type="SUPFAM" id="SSF51556">
    <property type="entry name" value="Metallo-dependent hydrolases"/>
    <property type="match status" value="1"/>
</dbReference>
<dbReference type="EMBL" id="CP036422">
    <property type="protein sequence ID" value="QFU76321.1"/>
    <property type="molecule type" value="Genomic_DNA"/>
</dbReference>
<dbReference type="AlphaFoldDB" id="A0A5P9NKE5"/>
<protein>
    <recommendedName>
        <fullName evidence="3">Dipeptidase</fullName>
    </recommendedName>
</protein>
<organism evidence="1 2">
    <name type="scientific">Halioglobus maricola</name>
    <dbReference type="NCBI Taxonomy" id="2601894"/>
    <lineage>
        <taxon>Bacteria</taxon>
        <taxon>Pseudomonadati</taxon>
        <taxon>Pseudomonadota</taxon>
        <taxon>Gammaproteobacteria</taxon>
        <taxon>Cellvibrionales</taxon>
        <taxon>Halieaceae</taxon>
        <taxon>Halioglobus</taxon>
    </lineage>
</organism>
<proteinExistence type="predicted"/>
<dbReference type="Pfam" id="PF01244">
    <property type="entry name" value="Peptidase_M19"/>
    <property type="match status" value="1"/>
</dbReference>
<keyword evidence="2" id="KW-1185">Reference proteome</keyword>
<dbReference type="Gene3D" id="3.20.20.140">
    <property type="entry name" value="Metal-dependent hydrolases"/>
    <property type="match status" value="1"/>
</dbReference>
<dbReference type="KEGG" id="halc:EY643_11975"/>